<gene>
    <name evidence="1" type="ORF">IWX90DRAFT_425409</name>
</gene>
<accession>A0ABR1Y494</accession>
<reference evidence="1 2" key="1">
    <citation type="journal article" date="2022" name="G3 (Bethesda)">
        <title>Enemy or ally: a genomic approach to elucidate the lifestyle of Phyllosticta citrichinaensis.</title>
        <authorList>
            <person name="Buijs V.A."/>
            <person name="Groenewald J.Z."/>
            <person name="Haridas S."/>
            <person name="LaButti K.M."/>
            <person name="Lipzen A."/>
            <person name="Martin F.M."/>
            <person name="Barry K."/>
            <person name="Grigoriev I.V."/>
            <person name="Crous P.W."/>
            <person name="Seidl M.F."/>
        </authorList>
    </citation>
    <scope>NUCLEOTIDE SEQUENCE [LARGE SCALE GENOMIC DNA]</scope>
    <source>
        <strain evidence="1 2">CBS 129764</strain>
    </source>
</reference>
<comment type="caution">
    <text evidence="1">The sequence shown here is derived from an EMBL/GenBank/DDBJ whole genome shotgun (WGS) entry which is preliminary data.</text>
</comment>
<dbReference type="Proteomes" id="UP001456524">
    <property type="component" value="Unassembled WGS sequence"/>
</dbReference>
<organism evidence="1 2">
    <name type="scientific">Phyllosticta citrichinensis</name>
    <dbReference type="NCBI Taxonomy" id="1130410"/>
    <lineage>
        <taxon>Eukaryota</taxon>
        <taxon>Fungi</taxon>
        <taxon>Dikarya</taxon>
        <taxon>Ascomycota</taxon>
        <taxon>Pezizomycotina</taxon>
        <taxon>Dothideomycetes</taxon>
        <taxon>Dothideomycetes incertae sedis</taxon>
        <taxon>Botryosphaeriales</taxon>
        <taxon>Phyllostictaceae</taxon>
        <taxon>Phyllosticta</taxon>
    </lineage>
</organism>
<evidence type="ECO:0000313" key="1">
    <source>
        <dbReference type="EMBL" id="KAK8175868.1"/>
    </source>
</evidence>
<name>A0ABR1Y494_9PEZI</name>
<protein>
    <submittedName>
        <fullName evidence="1">Uncharacterized protein</fullName>
    </submittedName>
</protein>
<feature type="non-terminal residue" evidence="1">
    <location>
        <position position="170"/>
    </location>
</feature>
<sequence length="170" mass="18367">MYILSISPSPSFNAQFARFHSCSTASSLLSLSHAPLLLPLPLAPLPPHPPTVCTATHPPALHKSIRPPPPPQSHRKYVPPPAVLPAPKRLCSYTTIAAKLSSSPSQADISTPPPSHDLTILLPRQSNRPSLAISASPRAAAPFPSRNPFPRPLQSGQVFDFLISLFFFFF</sequence>
<proteinExistence type="predicted"/>
<evidence type="ECO:0000313" key="2">
    <source>
        <dbReference type="Proteomes" id="UP001456524"/>
    </source>
</evidence>
<dbReference type="EMBL" id="JBBWUH010000002">
    <property type="protein sequence ID" value="KAK8175868.1"/>
    <property type="molecule type" value="Genomic_DNA"/>
</dbReference>
<keyword evidence="2" id="KW-1185">Reference proteome</keyword>